<dbReference type="OrthoDB" id="9771198at2"/>
<feature type="domain" description="STAS" evidence="6">
    <location>
        <begin position="437"/>
        <end position="548"/>
    </location>
</feature>
<dbReference type="Proteomes" id="UP000317998">
    <property type="component" value="Unassembled WGS sequence"/>
</dbReference>
<dbReference type="SUPFAM" id="SSF52091">
    <property type="entry name" value="SpoIIaa-like"/>
    <property type="match status" value="1"/>
</dbReference>
<feature type="transmembrane region" description="Helical" evidence="5">
    <location>
        <begin position="92"/>
        <end position="121"/>
    </location>
</feature>
<dbReference type="Pfam" id="PF00916">
    <property type="entry name" value="Sulfate_transp"/>
    <property type="match status" value="1"/>
</dbReference>
<feature type="transmembrane region" description="Helical" evidence="5">
    <location>
        <begin position="208"/>
        <end position="229"/>
    </location>
</feature>
<comment type="caution">
    <text evidence="7">The sequence shown here is derived from an EMBL/GenBank/DDBJ whole genome shotgun (WGS) entry which is preliminary data.</text>
</comment>
<dbReference type="Pfam" id="PF01740">
    <property type="entry name" value="STAS"/>
    <property type="match status" value="1"/>
</dbReference>
<keyword evidence="2 5" id="KW-0812">Transmembrane</keyword>
<dbReference type="GO" id="GO:0016020">
    <property type="term" value="C:membrane"/>
    <property type="evidence" value="ECO:0007669"/>
    <property type="project" value="UniProtKB-SubCell"/>
</dbReference>
<feature type="transmembrane region" description="Helical" evidence="5">
    <location>
        <begin position="295"/>
        <end position="317"/>
    </location>
</feature>
<dbReference type="CDD" id="cd07042">
    <property type="entry name" value="STAS_SulP_like_sulfate_transporter"/>
    <property type="match status" value="1"/>
</dbReference>
<feature type="transmembrane region" description="Helical" evidence="5">
    <location>
        <begin position="329"/>
        <end position="347"/>
    </location>
</feature>
<sequence>MSTGTPQRLPRLRELLPGRADLLAARRSPLRDLVAGLTVAIVALPLALAFGVASGLGAQAGLTTAIVAGILAAVFGGSNLQVSGPTGAMTVVLLPVVHSFGASGVLLVGLMAGVILIALGVSGIGRYVRLLPTSLIEGFTAGIAVIIVLQQVPNMLGVEAGEQSQVWAIAGDAITQYLAAPQLAPIAMALGVAAVILIGARLKPSLPISILAIVVATLIADLASLDLTRIGSIPSTIGSYSTDFIDLSRITALIPSALAVAALAALESLLCATVADSMSVGERHNPDRELFGQGIANIAVPFLGGVPATAAIARTAVNVRAGAHSRVASITHSLVLAVVVLSASGLVSTIPLAALAGVLIATCVQMVGVGSIRALLRSTREDAVVLVLTFAVTVAVDLVTAVVVGLVIASFLALRNVSRSARLDRVPLEDDRGDHSAEELALLSDRIAAFRFDGPLFFGAAHRFLLELTDVTDVEVVILRMSRVTTLDATGAGILDDAIRRLEAKGIAVLVSGVDPAHGKTLRALGVAPHLRELGRVFDTTPDAIAAARSITSQNRAAG</sequence>
<dbReference type="Gene3D" id="3.30.750.24">
    <property type="entry name" value="STAS domain"/>
    <property type="match status" value="1"/>
</dbReference>
<dbReference type="GO" id="GO:0055085">
    <property type="term" value="P:transmembrane transport"/>
    <property type="evidence" value="ECO:0007669"/>
    <property type="project" value="InterPro"/>
</dbReference>
<evidence type="ECO:0000313" key="8">
    <source>
        <dbReference type="Proteomes" id="UP000317998"/>
    </source>
</evidence>
<evidence type="ECO:0000256" key="2">
    <source>
        <dbReference type="ARBA" id="ARBA00022692"/>
    </source>
</evidence>
<dbReference type="RefSeq" id="WP_141880495.1">
    <property type="nucleotide sequence ID" value="NZ_VFOM01000001.1"/>
</dbReference>
<gene>
    <name evidence="7" type="ORF">FB562_1476</name>
</gene>
<accession>A0A542YJZ2</accession>
<evidence type="ECO:0000259" key="6">
    <source>
        <dbReference type="PROSITE" id="PS50801"/>
    </source>
</evidence>
<evidence type="ECO:0000256" key="5">
    <source>
        <dbReference type="SAM" id="Phobius"/>
    </source>
</evidence>
<evidence type="ECO:0000256" key="3">
    <source>
        <dbReference type="ARBA" id="ARBA00022989"/>
    </source>
</evidence>
<reference evidence="7 8" key="1">
    <citation type="submission" date="2019-06" db="EMBL/GenBank/DDBJ databases">
        <title>Sequencing the genomes of 1000 actinobacteria strains.</title>
        <authorList>
            <person name="Klenk H.-P."/>
        </authorList>
    </citation>
    <scope>NUCLEOTIDE SEQUENCE [LARGE SCALE GENOMIC DNA]</scope>
    <source>
        <strain evidence="7 8">DSM 26477</strain>
    </source>
</reference>
<feature type="transmembrane region" description="Helical" evidence="5">
    <location>
        <begin position="33"/>
        <end position="54"/>
    </location>
</feature>
<dbReference type="InterPro" id="IPR001902">
    <property type="entry name" value="SLC26A/SulP_fam"/>
</dbReference>
<dbReference type="EMBL" id="VFOM01000001">
    <property type="protein sequence ID" value="TQL48382.1"/>
    <property type="molecule type" value="Genomic_DNA"/>
</dbReference>
<dbReference type="AlphaFoldDB" id="A0A542YJZ2"/>
<evidence type="ECO:0000256" key="4">
    <source>
        <dbReference type="ARBA" id="ARBA00023136"/>
    </source>
</evidence>
<comment type="subcellular location">
    <subcellularLocation>
        <location evidence="1">Membrane</location>
        <topology evidence="1">Multi-pass membrane protein</topology>
    </subcellularLocation>
</comment>
<name>A0A542YJZ2_9MICO</name>
<organism evidence="7 8">
    <name type="scientific">Homoserinimonas aerilata</name>
    <dbReference type="NCBI Taxonomy" id="1162970"/>
    <lineage>
        <taxon>Bacteria</taxon>
        <taxon>Bacillati</taxon>
        <taxon>Actinomycetota</taxon>
        <taxon>Actinomycetes</taxon>
        <taxon>Micrococcales</taxon>
        <taxon>Microbacteriaceae</taxon>
        <taxon>Homoserinimonas</taxon>
    </lineage>
</organism>
<feature type="transmembrane region" description="Helical" evidence="5">
    <location>
        <begin position="60"/>
        <end position="80"/>
    </location>
</feature>
<feature type="transmembrane region" description="Helical" evidence="5">
    <location>
        <begin position="383"/>
        <end position="414"/>
    </location>
</feature>
<keyword evidence="4 5" id="KW-0472">Membrane</keyword>
<feature type="transmembrane region" description="Helical" evidence="5">
    <location>
        <begin position="353"/>
        <end position="376"/>
    </location>
</feature>
<feature type="transmembrane region" description="Helical" evidence="5">
    <location>
        <begin position="127"/>
        <end position="149"/>
    </location>
</feature>
<dbReference type="PANTHER" id="PTHR11814">
    <property type="entry name" value="SULFATE TRANSPORTER"/>
    <property type="match status" value="1"/>
</dbReference>
<evidence type="ECO:0000256" key="1">
    <source>
        <dbReference type="ARBA" id="ARBA00004141"/>
    </source>
</evidence>
<protein>
    <submittedName>
        <fullName evidence="7">SulP family sulfate permease</fullName>
    </submittedName>
</protein>
<feature type="transmembrane region" description="Helical" evidence="5">
    <location>
        <begin position="183"/>
        <end position="202"/>
    </location>
</feature>
<keyword evidence="8" id="KW-1185">Reference proteome</keyword>
<keyword evidence="3 5" id="KW-1133">Transmembrane helix</keyword>
<dbReference type="InterPro" id="IPR011547">
    <property type="entry name" value="SLC26A/SulP_dom"/>
</dbReference>
<evidence type="ECO:0000313" key="7">
    <source>
        <dbReference type="EMBL" id="TQL48382.1"/>
    </source>
</evidence>
<dbReference type="InterPro" id="IPR036513">
    <property type="entry name" value="STAS_dom_sf"/>
</dbReference>
<proteinExistence type="predicted"/>
<feature type="transmembrane region" description="Helical" evidence="5">
    <location>
        <begin position="250"/>
        <end position="275"/>
    </location>
</feature>
<dbReference type="PROSITE" id="PS50801">
    <property type="entry name" value="STAS"/>
    <property type="match status" value="1"/>
</dbReference>
<dbReference type="InterPro" id="IPR002645">
    <property type="entry name" value="STAS_dom"/>
</dbReference>